<dbReference type="Gene3D" id="3.40.630.30">
    <property type="match status" value="1"/>
</dbReference>
<sequence length="184" mass="20289">EIAIAPASLASNENFITNLIDLVNAAYITAEEGFWKEGAFSRCTVDEAKEYILSGNLALAWRSGSSQDAFDNLLGCVKGQLMDGEKTGQFGMLVTKPAARSGGIGRALVDFAEDWARLKGAMLMQLEVLFPDGTWEQNIKNRTAAWYERIGYSLVRIAGVREELGTLADILERPSLVRIYHKQL</sequence>
<reference evidence="2" key="1">
    <citation type="journal article" date="2023" name="Mol. Phylogenet. Evol.">
        <title>Genome-scale phylogeny and comparative genomics of the fungal order Sordariales.</title>
        <authorList>
            <person name="Hensen N."/>
            <person name="Bonometti L."/>
            <person name="Westerberg I."/>
            <person name="Brannstrom I.O."/>
            <person name="Guillou S."/>
            <person name="Cros-Aarteil S."/>
            <person name="Calhoun S."/>
            <person name="Haridas S."/>
            <person name="Kuo A."/>
            <person name="Mondo S."/>
            <person name="Pangilinan J."/>
            <person name="Riley R."/>
            <person name="LaButti K."/>
            <person name="Andreopoulos B."/>
            <person name="Lipzen A."/>
            <person name="Chen C."/>
            <person name="Yan M."/>
            <person name="Daum C."/>
            <person name="Ng V."/>
            <person name="Clum A."/>
            <person name="Steindorff A."/>
            <person name="Ohm R.A."/>
            <person name="Martin F."/>
            <person name="Silar P."/>
            <person name="Natvig D.O."/>
            <person name="Lalanne C."/>
            <person name="Gautier V."/>
            <person name="Ament-Velasquez S.L."/>
            <person name="Kruys A."/>
            <person name="Hutchinson M.I."/>
            <person name="Powell A.J."/>
            <person name="Barry K."/>
            <person name="Miller A.N."/>
            <person name="Grigoriev I.V."/>
            <person name="Debuchy R."/>
            <person name="Gladieux P."/>
            <person name="Hiltunen Thoren M."/>
            <person name="Johannesson H."/>
        </authorList>
    </citation>
    <scope>NUCLEOTIDE SEQUENCE</scope>
    <source>
        <strain evidence="2">PSN309</strain>
    </source>
</reference>
<dbReference type="GO" id="GO:0016747">
    <property type="term" value="F:acyltransferase activity, transferring groups other than amino-acyl groups"/>
    <property type="evidence" value="ECO:0007669"/>
    <property type="project" value="InterPro"/>
</dbReference>
<reference evidence="2" key="2">
    <citation type="submission" date="2023-05" db="EMBL/GenBank/DDBJ databases">
        <authorList>
            <consortium name="Lawrence Berkeley National Laboratory"/>
            <person name="Steindorff A."/>
            <person name="Hensen N."/>
            <person name="Bonometti L."/>
            <person name="Westerberg I."/>
            <person name="Brannstrom I.O."/>
            <person name="Guillou S."/>
            <person name="Cros-Aarteil S."/>
            <person name="Calhoun S."/>
            <person name="Haridas S."/>
            <person name="Kuo A."/>
            <person name="Mondo S."/>
            <person name="Pangilinan J."/>
            <person name="Riley R."/>
            <person name="Labutti K."/>
            <person name="Andreopoulos B."/>
            <person name="Lipzen A."/>
            <person name="Chen C."/>
            <person name="Yanf M."/>
            <person name="Daum C."/>
            <person name="Ng V."/>
            <person name="Clum A."/>
            <person name="Ohm R."/>
            <person name="Martin F."/>
            <person name="Silar P."/>
            <person name="Natvig D."/>
            <person name="Lalanne C."/>
            <person name="Gautier V."/>
            <person name="Ament-Velasquez S.L."/>
            <person name="Kruys A."/>
            <person name="Hutchinson M.I."/>
            <person name="Powell A.J."/>
            <person name="Barry K."/>
            <person name="Miller A.N."/>
            <person name="Grigoriev I.V."/>
            <person name="Debuchy R."/>
            <person name="Gladieux P."/>
            <person name="Thoren M.H."/>
            <person name="Johannesson H."/>
        </authorList>
    </citation>
    <scope>NUCLEOTIDE SEQUENCE</scope>
    <source>
        <strain evidence="2">PSN309</strain>
    </source>
</reference>
<feature type="non-terminal residue" evidence="2">
    <location>
        <position position="1"/>
    </location>
</feature>
<feature type="non-terminal residue" evidence="2">
    <location>
        <position position="184"/>
    </location>
</feature>
<evidence type="ECO:0000313" key="3">
    <source>
        <dbReference type="Proteomes" id="UP001302126"/>
    </source>
</evidence>
<dbReference type="InterPro" id="IPR016181">
    <property type="entry name" value="Acyl_CoA_acyltransferase"/>
</dbReference>
<dbReference type="InterPro" id="IPR000182">
    <property type="entry name" value="GNAT_dom"/>
</dbReference>
<dbReference type="Pfam" id="PF13508">
    <property type="entry name" value="Acetyltransf_7"/>
    <property type="match status" value="1"/>
</dbReference>
<dbReference type="SUPFAM" id="SSF55729">
    <property type="entry name" value="Acyl-CoA N-acyltransferases (Nat)"/>
    <property type="match status" value="1"/>
</dbReference>
<dbReference type="CDD" id="cd04301">
    <property type="entry name" value="NAT_SF"/>
    <property type="match status" value="1"/>
</dbReference>
<evidence type="ECO:0000313" key="2">
    <source>
        <dbReference type="EMBL" id="KAK4187707.1"/>
    </source>
</evidence>
<accession>A0AAN6WX17</accession>
<dbReference type="EMBL" id="MU864398">
    <property type="protein sequence ID" value="KAK4187707.1"/>
    <property type="molecule type" value="Genomic_DNA"/>
</dbReference>
<keyword evidence="3" id="KW-1185">Reference proteome</keyword>
<evidence type="ECO:0000259" key="1">
    <source>
        <dbReference type="PROSITE" id="PS51186"/>
    </source>
</evidence>
<proteinExistence type="predicted"/>
<dbReference type="PROSITE" id="PS51186">
    <property type="entry name" value="GNAT"/>
    <property type="match status" value="1"/>
</dbReference>
<feature type="domain" description="N-acetyltransferase" evidence="1">
    <location>
        <begin position="71"/>
        <end position="174"/>
    </location>
</feature>
<gene>
    <name evidence="2" type="ORF">QBC35DRAFT_365863</name>
</gene>
<protein>
    <recommendedName>
        <fullName evidence="1">N-acetyltransferase domain-containing protein</fullName>
    </recommendedName>
</protein>
<name>A0AAN6WX17_9PEZI</name>
<dbReference type="Proteomes" id="UP001302126">
    <property type="component" value="Unassembled WGS sequence"/>
</dbReference>
<dbReference type="AlphaFoldDB" id="A0AAN6WX17"/>
<comment type="caution">
    <text evidence="2">The sequence shown here is derived from an EMBL/GenBank/DDBJ whole genome shotgun (WGS) entry which is preliminary data.</text>
</comment>
<organism evidence="2 3">
    <name type="scientific">Podospora australis</name>
    <dbReference type="NCBI Taxonomy" id="1536484"/>
    <lineage>
        <taxon>Eukaryota</taxon>
        <taxon>Fungi</taxon>
        <taxon>Dikarya</taxon>
        <taxon>Ascomycota</taxon>
        <taxon>Pezizomycotina</taxon>
        <taxon>Sordariomycetes</taxon>
        <taxon>Sordariomycetidae</taxon>
        <taxon>Sordariales</taxon>
        <taxon>Podosporaceae</taxon>
        <taxon>Podospora</taxon>
    </lineage>
</organism>